<evidence type="ECO:0000256" key="8">
    <source>
        <dbReference type="PIRSR" id="PIRSR000862-1"/>
    </source>
</evidence>
<evidence type="ECO:0000256" key="3">
    <source>
        <dbReference type="ARBA" id="ARBA00022801"/>
    </source>
</evidence>
<feature type="active site" description="Nucleophile" evidence="8">
    <location>
        <position position="158"/>
    </location>
</feature>
<evidence type="ECO:0000256" key="1">
    <source>
        <dbReference type="ARBA" id="ARBA00010701"/>
    </source>
</evidence>
<reference evidence="12" key="1">
    <citation type="submission" date="2025-08" db="UniProtKB">
        <authorList>
            <consortium name="RefSeq"/>
        </authorList>
    </citation>
    <scope>IDENTIFICATION</scope>
    <source>
        <tissue evidence="12">Whole organism</tissue>
    </source>
</reference>
<dbReference type="GO" id="GO:0016788">
    <property type="term" value="F:hydrolase activity, acting on ester bonds"/>
    <property type="evidence" value="ECO:0007669"/>
    <property type="project" value="InterPro"/>
</dbReference>
<keyword evidence="11" id="KW-1185">Reference proteome</keyword>
<keyword evidence="5" id="KW-0443">Lipid metabolism</keyword>
<feature type="active site" description="Charge relay system" evidence="8">
    <location>
        <position position="337"/>
    </location>
</feature>
<feature type="domain" description="Partial AB-hydrolase lipase" evidence="10">
    <location>
        <begin position="31"/>
        <end position="63"/>
    </location>
</feature>
<dbReference type="SUPFAM" id="SSF53474">
    <property type="entry name" value="alpha/beta-Hydrolases"/>
    <property type="match status" value="1"/>
</dbReference>
<keyword evidence="3 7" id="KW-0378">Hydrolase</keyword>
<dbReference type="RefSeq" id="XP_052131409.1">
    <property type="nucleotide sequence ID" value="XM_052275449.1"/>
</dbReference>
<keyword evidence="6" id="KW-0325">Glycoprotein</keyword>
<evidence type="ECO:0000313" key="11">
    <source>
        <dbReference type="Proteomes" id="UP000504606"/>
    </source>
</evidence>
<dbReference type="OrthoDB" id="9974421at2759"/>
<dbReference type="GeneID" id="113212720"/>
<protein>
    <recommendedName>
        <fullName evidence="7">Lipase</fullName>
    </recommendedName>
</protein>
<evidence type="ECO:0000256" key="5">
    <source>
        <dbReference type="ARBA" id="ARBA00023098"/>
    </source>
</evidence>
<evidence type="ECO:0000259" key="10">
    <source>
        <dbReference type="Pfam" id="PF04083"/>
    </source>
</evidence>
<dbReference type="InterPro" id="IPR006693">
    <property type="entry name" value="AB_hydrolase_lipase"/>
</dbReference>
<dbReference type="KEGG" id="foc:113212720"/>
<evidence type="ECO:0000256" key="4">
    <source>
        <dbReference type="ARBA" id="ARBA00022963"/>
    </source>
</evidence>
<dbReference type="PANTHER" id="PTHR11005">
    <property type="entry name" value="LYSOSOMAL ACID LIPASE-RELATED"/>
    <property type="match status" value="1"/>
</dbReference>
<evidence type="ECO:0000256" key="6">
    <source>
        <dbReference type="ARBA" id="ARBA00023180"/>
    </source>
</evidence>
<dbReference type="InterPro" id="IPR029058">
    <property type="entry name" value="AB_hydrolase_fold"/>
</dbReference>
<evidence type="ECO:0000259" key="9">
    <source>
        <dbReference type="Pfam" id="PF00561"/>
    </source>
</evidence>
<dbReference type="InterPro" id="IPR000073">
    <property type="entry name" value="AB_hydrolase_1"/>
</dbReference>
<organism evidence="11 12">
    <name type="scientific">Frankliniella occidentalis</name>
    <name type="common">Western flower thrips</name>
    <name type="synonym">Euthrips occidentalis</name>
    <dbReference type="NCBI Taxonomy" id="133901"/>
    <lineage>
        <taxon>Eukaryota</taxon>
        <taxon>Metazoa</taxon>
        <taxon>Ecdysozoa</taxon>
        <taxon>Arthropoda</taxon>
        <taxon>Hexapoda</taxon>
        <taxon>Insecta</taxon>
        <taxon>Pterygota</taxon>
        <taxon>Neoptera</taxon>
        <taxon>Paraneoptera</taxon>
        <taxon>Thysanoptera</taxon>
        <taxon>Terebrantia</taxon>
        <taxon>Thripoidea</taxon>
        <taxon>Thripidae</taxon>
        <taxon>Frankliniella</taxon>
    </lineage>
</organism>
<sequence>MNKSVQLFNTCKCANSCFTDPSAQIASYTLTDLFRKHGYPSEGHYATTDDGYILRLDRVPRPGAPAVLVGSPLTCGSACYVGLEKDSLAFKLHDAGYDVWLGNFRGSGLSTNHTHLKVTDNEFWNYSFHEHGALDIPAMVDYILHTTRLQSLAYVGHSMGSTSFLVTAAVRPEYDTRIHGAFLMGPVASLADHKLSPLLSVLHAFENVTTNVEDSFGPHILPGSDFLLRFLGGLVCRAFVPSDKPNFNCLPLNVVGYFLGGAGKVVYPADFQHYVPSGVAIMEINHYAQLANPHWPGFRQYNHGPTKNRQLYGQNSPPDYDLTSGNFPVFLYTGKSDIFVTKQNLEFLRISFRNFRKLYTVPDKSFGHLDFVLNPEASALYDDMIDDLNSLLREQQESKRSRADVN</sequence>
<keyword evidence="4 7" id="KW-0442">Lipid degradation</keyword>
<dbReference type="AlphaFoldDB" id="A0A9C6X939"/>
<accession>A0A9C6X939</accession>
<dbReference type="FunFam" id="3.40.50.1820:FF:000057">
    <property type="entry name" value="Lipase"/>
    <property type="match status" value="1"/>
</dbReference>
<gene>
    <name evidence="12" type="primary">LOC113212720</name>
</gene>
<feature type="domain" description="AB hydrolase-1" evidence="9">
    <location>
        <begin position="92"/>
        <end position="374"/>
    </location>
</feature>
<dbReference type="Pfam" id="PF00561">
    <property type="entry name" value="Abhydrolase_1"/>
    <property type="match status" value="1"/>
</dbReference>
<dbReference type="InterPro" id="IPR025483">
    <property type="entry name" value="Lipase_euk"/>
</dbReference>
<name>A0A9C6X939_FRAOC</name>
<evidence type="ECO:0000313" key="12">
    <source>
        <dbReference type="RefSeq" id="XP_052131409.1"/>
    </source>
</evidence>
<proteinExistence type="inferred from homology"/>
<feature type="active site" description="Charge relay system" evidence="8">
    <location>
        <position position="368"/>
    </location>
</feature>
<comment type="similarity">
    <text evidence="1 7">Belongs to the AB hydrolase superfamily. Lipase family.</text>
</comment>
<evidence type="ECO:0000256" key="7">
    <source>
        <dbReference type="PIRNR" id="PIRNR000862"/>
    </source>
</evidence>
<dbReference type="Pfam" id="PF04083">
    <property type="entry name" value="Abhydro_lipase"/>
    <property type="match status" value="1"/>
</dbReference>
<evidence type="ECO:0000256" key="2">
    <source>
        <dbReference type="ARBA" id="ARBA00022729"/>
    </source>
</evidence>
<dbReference type="Proteomes" id="UP000504606">
    <property type="component" value="Unplaced"/>
</dbReference>
<keyword evidence="2" id="KW-0732">Signal</keyword>
<dbReference type="GO" id="GO:0016042">
    <property type="term" value="P:lipid catabolic process"/>
    <property type="evidence" value="ECO:0007669"/>
    <property type="project" value="UniProtKB-KW"/>
</dbReference>
<dbReference type="Gene3D" id="3.40.50.1820">
    <property type="entry name" value="alpha/beta hydrolase"/>
    <property type="match status" value="1"/>
</dbReference>
<dbReference type="PIRSF" id="PIRSF000862">
    <property type="entry name" value="Steryl_ester_lip"/>
    <property type="match status" value="1"/>
</dbReference>